<dbReference type="Pfam" id="PF03486">
    <property type="entry name" value="HI0933_like"/>
    <property type="match status" value="1"/>
</dbReference>
<dbReference type="PANTHER" id="PTHR42887:SF2">
    <property type="entry name" value="OS12G0638800 PROTEIN"/>
    <property type="match status" value="1"/>
</dbReference>
<protein>
    <recommendedName>
        <fullName evidence="1">RsdA/BaiN/AoA(So)-like Rossmann fold-like domain-containing protein</fullName>
    </recommendedName>
</protein>
<dbReference type="PANTHER" id="PTHR42887">
    <property type="entry name" value="OS12G0638800 PROTEIN"/>
    <property type="match status" value="1"/>
</dbReference>
<sequence length="148" mass="16159">EDVMNFFEWSGVPLKTERGNRVFPVSDKSSDIVDAMERELRSADVKIIPEKAEGLIIENGICRGVKTSGKNYYSRSVLIATGGKSYPQTGSRGGGYAIAESAGHTVTKLEPALIPLVCEEKYCSDMMGLSLKNVNLSLYDGEKKYTAI</sequence>
<dbReference type="AlphaFoldDB" id="K1SAZ2"/>
<dbReference type="SUPFAM" id="SSF51905">
    <property type="entry name" value="FAD/NAD(P)-binding domain"/>
    <property type="match status" value="1"/>
</dbReference>
<dbReference type="InterPro" id="IPR036188">
    <property type="entry name" value="FAD/NAD-bd_sf"/>
</dbReference>
<comment type="caution">
    <text evidence="2">The sequence shown here is derived from an EMBL/GenBank/DDBJ whole genome shotgun (WGS) entry which is preliminary data.</text>
</comment>
<reference evidence="2" key="1">
    <citation type="journal article" date="2013" name="Environ. Microbiol.">
        <title>Microbiota from the distal guts of lean and obese adolescents exhibit partial functional redundancy besides clear differences in community structure.</title>
        <authorList>
            <person name="Ferrer M."/>
            <person name="Ruiz A."/>
            <person name="Lanza F."/>
            <person name="Haange S.B."/>
            <person name="Oberbach A."/>
            <person name="Till H."/>
            <person name="Bargiela R."/>
            <person name="Campoy C."/>
            <person name="Segura M.T."/>
            <person name="Richter M."/>
            <person name="von Bergen M."/>
            <person name="Seifert J."/>
            <person name="Suarez A."/>
        </authorList>
    </citation>
    <scope>NUCLEOTIDE SEQUENCE</scope>
</reference>
<evidence type="ECO:0000259" key="1">
    <source>
        <dbReference type="Pfam" id="PF03486"/>
    </source>
</evidence>
<dbReference type="InterPro" id="IPR004792">
    <property type="entry name" value="BaiN-like"/>
</dbReference>
<dbReference type="EMBL" id="AJWZ01008989">
    <property type="protein sequence ID" value="EKC52584.1"/>
    <property type="molecule type" value="Genomic_DNA"/>
</dbReference>
<name>K1SAZ2_9ZZZZ</name>
<evidence type="ECO:0000313" key="2">
    <source>
        <dbReference type="EMBL" id="EKC52584.1"/>
    </source>
</evidence>
<feature type="non-terminal residue" evidence="2">
    <location>
        <position position="1"/>
    </location>
</feature>
<accession>K1SAZ2</accession>
<dbReference type="Gene3D" id="3.50.50.60">
    <property type="entry name" value="FAD/NAD(P)-binding domain"/>
    <property type="match status" value="1"/>
</dbReference>
<feature type="domain" description="RsdA/BaiN/AoA(So)-like Rossmann fold-like" evidence="1">
    <location>
        <begin position="1"/>
        <end position="135"/>
    </location>
</feature>
<dbReference type="InterPro" id="IPR057661">
    <property type="entry name" value="RsdA/BaiN/AoA(So)_Rossmann"/>
</dbReference>
<gene>
    <name evidence="2" type="ORF">OBE_13016</name>
</gene>
<dbReference type="SUPFAM" id="SSF160996">
    <property type="entry name" value="HI0933 insert domain-like"/>
    <property type="match status" value="1"/>
</dbReference>
<organism evidence="2">
    <name type="scientific">human gut metagenome</name>
    <dbReference type="NCBI Taxonomy" id="408170"/>
    <lineage>
        <taxon>unclassified sequences</taxon>
        <taxon>metagenomes</taxon>
        <taxon>organismal metagenomes</taxon>
    </lineage>
</organism>
<proteinExistence type="predicted"/>